<dbReference type="GO" id="GO:0022857">
    <property type="term" value="F:transmembrane transporter activity"/>
    <property type="evidence" value="ECO:0007669"/>
    <property type="project" value="InterPro"/>
</dbReference>
<dbReference type="RefSeq" id="WP_133579431.1">
    <property type="nucleotide sequence ID" value="NZ_SNYJ01000003.1"/>
</dbReference>
<dbReference type="EMBL" id="SNYJ01000003">
    <property type="protein sequence ID" value="TDQ41565.1"/>
    <property type="molecule type" value="Genomic_DNA"/>
</dbReference>
<dbReference type="OrthoDB" id="9801163at2"/>
<feature type="signal peptide" evidence="1">
    <location>
        <begin position="1"/>
        <end position="24"/>
    </location>
</feature>
<name>A0A4R6UA56_9BACI</name>
<dbReference type="Pfam" id="PF04069">
    <property type="entry name" value="OpuAC"/>
    <property type="match status" value="1"/>
</dbReference>
<proteinExistence type="predicted"/>
<dbReference type="Gene3D" id="3.40.190.10">
    <property type="entry name" value="Periplasmic binding protein-like II"/>
    <property type="match status" value="1"/>
</dbReference>
<accession>A0A4R6UA56</accession>
<gene>
    <name evidence="3" type="ORF">EV213_103143</name>
</gene>
<reference evidence="3 4" key="1">
    <citation type="submission" date="2019-03" db="EMBL/GenBank/DDBJ databases">
        <title>Genomic Encyclopedia of Type Strains, Phase IV (KMG-IV): sequencing the most valuable type-strain genomes for metagenomic binning, comparative biology and taxonomic classification.</title>
        <authorList>
            <person name="Goeker M."/>
        </authorList>
    </citation>
    <scope>NUCLEOTIDE SEQUENCE [LARGE SCALE GENOMIC DNA]</scope>
    <source>
        <strain evidence="3 4">DSM 28697</strain>
    </source>
</reference>
<evidence type="ECO:0000313" key="3">
    <source>
        <dbReference type="EMBL" id="TDQ41565.1"/>
    </source>
</evidence>
<comment type="caution">
    <text evidence="3">The sequence shown here is derived from an EMBL/GenBank/DDBJ whole genome shotgun (WGS) entry which is preliminary data.</text>
</comment>
<organism evidence="3 4">
    <name type="scientific">Aureibacillus halotolerans</name>
    <dbReference type="NCBI Taxonomy" id="1508390"/>
    <lineage>
        <taxon>Bacteria</taxon>
        <taxon>Bacillati</taxon>
        <taxon>Bacillota</taxon>
        <taxon>Bacilli</taxon>
        <taxon>Bacillales</taxon>
        <taxon>Bacillaceae</taxon>
        <taxon>Aureibacillus</taxon>
    </lineage>
</organism>
<dbReference type="SUPFAM" id="SSF53850">
    <property type="entry name" value="Periplasmic binding protein-like II"/>
    <property type="match status" value="1"/>
</dbReference>
<dbReference type="Gene3D" id="3.40.190.120">
    <property type="entry name" value="Osmoprotection protein (prox), domain 2"/>
    <property type="match status" value="1"/>
</dbReference>
<evidence type="ECO:0000313" key="4">
    <source>
        <dbReference type="Proteomes" id="UP000295632"/>
    </source>
</evidence>
<feature type="chain" id="PRO_5039116231" evidence="1">
    <location>
        <begin position="25"/>
        <end position="305"/>
    </location>
</feature>
<dbReference type="AlphaFoldDB" id="A0A4R6UA56"/>
<evidence type="ECO:0000259" key="2">
    <source>
        <dbReference type="Pfam" id="PF04069"/>
    </source>
</evidence>
<keyword evidence="4" id="KW-1185">Reference proteome</keyword>
<dbReference type="InterPro" id="IPR007210">
    <property type="entry name" value="ABC_Gly_betaine_transp_sub-bd"/>
</dbReference>
<keyword evidence="1" id="KW-0732">Signal</keyword>
<feature type="domain" description="ABC-type glycine betaine transport system substrate-binding" evidence="2">
    <location>
        <begin position="33"/>
        <end position="298"/>
    </location>
</feature>
<protein>
    <submittedName>
        <fullName evidence="3">Osmoprotectant transport system substrate-binding protein</fullName>
    </submittedName>
</protein>
<evidence type="ECO:0000256" key="1">
    <source>
        <dbReference type="SAM" id="SignalP"/>
    </source>
</evidence>
<sequence length="305" mass="34180">MRTYVTRALLCALTALLLSGCALPGLSGSSKNTVKIASATTSETQTLSYIQKYMIEHYTDLNVEIISNLGSSIVLHQAMINGDVDISSARYTGTDINGALGMELVKDPEEAMDIVQREFKKRFNQKWYDTYGFSNTYILAVRQEVADEHQLKTVSDLASLAPNYRFGVDNSWINREGIGYDEFVNAYGFEFGNVYPMQIGLVYTALASGNMDAVLAYSTDARLKNFNLATLKDDKKFFPPYDASPVATFAILEKHPELDTILQKLVGKFSTEKIVELNYKANIELIEPSVVAKEFLEEHNYFEDE</sequence>
<dbReference type="GO" id="GO:0043190">
    <property type="term" value="C:ATP-binding cassette (ABC) transporter complex"/>
    <property type="evidence" value="ECO:0007669"/>
    <property type="project" value="InterPro"/>
</dbReference>
<dbReference type="PROSITE" id="PS51257">
    <property type="entry name" value="PROKAR_LIPOPROTEIN"/>
    <property type="match status" value="1"/>
</dbReference>
<dbReference type="Proteomes" id="UP000295632">
    <property type="component" value="Unassembled WGS sequence"/>
</dbReference>
<dbReference type="CDD" id="cd13608">
    <property type="entry name" value="PBP2_OpuCC_like"/>
    <property type="match status" value="1"/>
</dbReference>